<organism evidence="2 3">
    <name type="scientific">Aulographum hederae CBS 113979</name>
    <dbReference type="NCBI Taxonomy" id="1176131"/>
    <lineage>
        <taxon>Eukaryota</taxon>
        <taxon>Fungi</taxon>
        <taxon>Dikarya</taxon>
        <taxon>Ascomycota</taxon>
        <taxon>Pezizomycotina</taxon>
        <taxon>Dothideomycetes</taxon>
        <taxon>Pleosporomycetidae</taxon>
        <taxon>Aulographales</taxon>
        <taxon>Aulographaceae</taxon>
    </lineage>
</organism>
<evidence type="ECO:0000313" key="2">
    <source>
        <dbReference type="EMBL" id="KAF1981422.1"/>
    </source>
</evidence>
<sequence length="201" mass="22027">PTDVSSTIFESLNGEWNFHRILDSKLAHTPSGVVTGTATYTARPPTDSKAIAEYMYAEEGSMTMENGLTFTTRRRYIWRLSPSLAPPSTTTSAHLTTSPPTSNISVFFVAQDNETSDGLFHSMDMNDAEIGTSSSSSAATSKNQISACGNHFCAPDQYETDYKFNFGDTGESGTKALTQFRIVYNVKGPNKDYVSHTIFTR</sequence>
<dbReference type="EMBL" id="ML977199">
    <property type="protein sequence ID" value="KAF1981422.1"/>
    <property type="molecule type" value="Genomic_DNA"/>
</dbReference>
<accession>A0A6G1GKP9</accession>
<keyword evidence="3" id="KW-1185">Reference proteome</keyword>
<dbReference type="Pfam" id="PF19834">
    <property type="entry name" value="DUF6314"/>
    <property type="match status" value="1"/>
</dbReference>
<feature type="domain" description="DUF6314" evidence="1">
    <location>
        <begin position="12"/>
        <end position="201"/>
    </location>
</feature>
<proteinExistence type="predicted"/>
<dbReference type="Proteomes" id="UP000800041">
    <property type="component" value="Unassembled WGS sequence"/>
</dbReference>
<feature type="non-terminal residue" evidence="2">
    <location>
        <position position="1"/>
    </location>
</feature>
<evidence type="ECO:0000313" key="3">
    <source>
        <dbReference type="Proteomes" id="UP000800041"/>
    </source>
</evidence>
<feature type="non-terminal residue" evidence="2">
    <location>
        <position position="201"/>
    </location>
</feature>
<protein>
    <recommendedName>
        <fullName evidence="1">DUF6314 domain-containing protein</fullName>
    </recommendedName>
</protein>
<dbReference type="InterPro" id="IPR045632">
    <property type="entry name" value="DUF6314"/>
</dbReference>
<name>A0A6G1GKP9_9PEZI</name>
<gene>
    <name evidence="2" type="ORF">K402DRAFT_314337</name>
</gene>
<dbReference type="AlphaFoldDB" id="A0A6G1GKP9"/>
<dbReference type="OrthoDB" id="66881at2759"/>
<reference evidence="2" key="1">
    <citation type="journal article" date="2020" name="Stud. Mycol.">
        <title>101 Dothideomycetes genomes: a test case for predicting lifestyles and emergence of pathogens.</title>
        <authorList>
            <person name="Haridas S."/>
            <person name="Albert R."/>
            <person name="Binder M."/>
            <person name="Bloem J."/>
            <person name="Labutti K."/>
            <person name="Salamov A."/>
            <person name="Andreopoulos B."/>
            <person name="Baker S."/>
            <person name="Barry K."/>
            <person name="Bills G."/>
            <person name="Bluhm B."/>
            <person name="Cannon C."/>
            <person name="Castanera R."/>
            <person name="Culley D."/>
            <person name="Daum C."/>
            <person name="Ezra D."/>
            <person name="Gonzalez J."/>
            <person name="Henrissat B."/>
            <person name="Kuo A."/>
            <person name="Liang C."/>
            <person name="Lipzen A."/>
            <person name="Lutzoni F."/>
            <person name="Magnuson J."/>
            <person name="Mondo S."/>
            <person name="Nolan M."/>
            <person name="Ohm R."/>
            <person name="Pangilinan J."/>
            <person name="Park H.-J."/>
            <person name="Ramirez L."/>
            <person name="Alfaro M."/>
            <person name="Sun H."/>
            <person name="Tritt A."/>
            <person name="Yoshinaga Y."/>
            <person name="Zwiers L.-H."/>
            <person name="Turgeon B."/>
            <person name="Goodwin S."/>
            <person name="Spatafora J."/>
            <person name="Crous P."/>
            <person name="Grigoriev I."/>
        </authorList>
    </citation>
    <scope>NUCLEOTIDE SEQUENCE</scope>
    <source>
        <strain evidence="2">CBS 113979</strain>
    </source>
</reference>
<evidence type="ECO:0000259" key="1">
    <source>
        <dbReference type="Pfam" id="PF19834"/>
    </source>
</evidence>